<organism evidence="11 12">
    <name type="scientific">Leptolinea tardivitalis</name>
    <dbReference type="NCBI Taxonomy" id="229920"/>
    <lineage>
        <taxon>Bacteria</taxon>
        <taxon>Bacillati</taxon>
        <taxon>Chloroflexota</taxon>
        <taxon>Anaerolineae</taxon>
        <taxon>Anaerolineales</taxon>
        <taxon>Anaerolineaceae</taxon>
        <taxon>Leptolinea</taxon>
    </lineage>
</organism>
<feature type="transmembrane region" description="Helical" evidence="10">
    <location>
        <begin position="36"/>
        <end position="55"/>
    </location>
</feature>
<evidence type="ECO:0000256" key="6">
    <source>
        <dbReference type="ARBA" id="ARBA00022989"/>
    </source>
</evidence>
<evidence type="ECO:0000256" key="10">
    <source>
        <dbReference type="RuleBase" id="RU362071"/>
    </source>
</evidence>
<evidence type="ECO:0000256" key="8">
    <source>
        <dbReference type="ARBA" id="ARBA00023143"/>
    </source>
</evidence>
<dbReference type="PANTHER" id="PTHR30065">
    <property type="entry name" value="FLAGELLAR BIOSYNTHETIC PROTEIN FLIR"/>
    <property type="match status" value="1"/>
</dbReference>
<dbReference type="NCBIfam" id="TIGR01400">
    <property type="entry name" value="fliR"/>
    <property type="match status" value="1"/>
</dbReference>
<dbReference type="Pfam" id="PF01311">
    <property type="entry name" value="Bac_export_1"/>
    <property type="match status" value="1"/>
</dbReference>
<feature type="transmembrane region" description="Helical" evidence="10">
    <location>
        <begin position="75"/>
        <end position="94"/>
    </location>
</feature>
<dbReference type="GO" id="GO:0044780">
    <property type="term" value="P:bacterial-type flagellum assembly"/>
    <property type="evidence" value="ECO:0007669"/>
    <property type="project" value="UniProtKB-UniRule"/>
</dbReference>
<dbReference type="GO" id="GO:0009425">
    <property type="term" value="C:bacterial-type flagellum basal body"/>
    <property type="evidence" value="ECO:0007669"/>
    <property type="project" value="UniProtKB-SubCell"/>
</dbReference>
<feature type="transmembrane region" description="Helical" evidence="10">
    <location>
        <begin position="212"/>
        <end position="233"/>
    </location>
</feature>
<comment type="function">
    <text evidence="1 10">Role in flagellar biosynthesis.</text>
</comment>
<evidence type="ECO:0000256" key="3">
    <source>
        <dbReference type="ARBA" id="ARBA00021717"/>
    </source>
</evidence>
<evidence type="ECO:0000256" key="5">
    <source>
        <dbReference type="ARBA" id="ARBA00022692"/>
    </source>
</evidence>
<name>A0A0P6WQI7_9CHLR</name>
<dbReference type="PANTHER" id="PTHR30065:SF1">
    <property type="entry name" value="SURFACE PRESENTATION OF ANTIGENS PROTEIN SPAR"/>
    <property type="match status" value="1"/>
</dbReference>
<comment type="similarity">
    <text evidence="2 10">Belongs to the FliR/MopE/SpaR family.</text>
</comment>
<comment type="subcellular location">
    <subcellularLocation>
        <location evidence="10">Cell membrane</location>
        <topology evidence="10">Multi-pass membrane protein</topology>
    </subcellularLocation>
    <subcellularLocation>
        <location evidence="10">Bacterial flagellum basal body</location>
    </subcellularLocation>
</comment>
<evidence type="ECO:0000256" key="4">
    <source>
        <dbReference type="ARBA" id="ARBA00022475"/>
    </source>
</evidence>
<dbReference type="STRING" id="229920.ADM99_12395"/>
<keyword evidence="4 10" id="KW-1003">Cell membrane</keyword>
<comment type="caution">
    <text evidence="11">The sequence shown here is derived from an EMBL/GenBank/DDBJ whole genome shotgun (WGS) entry which is preliminary data.</text>
</comment>
<dbReference type="GO" id="GO:0006605">
    <property type="term" value="P:protein targeting"/>
    <property type="evidence" value="ECO:0007669"/>
    <property type="project" value="UniProtKB-UniRule"/>
</dbReference>
<evidence type="ECO:0000313" key="12">
    <source>
        <dbReference type="Proteomes" id="UP000050430"/>
    </source>
</evidence>
<protein>
    <recommendedName>
        <fullName evidence="3 9">Flagellar biosynthetic protein FliR</fullName>
    </recommendedName>
</protein>
<keyword evidence="6 10" id="KW-1133">Transmembrane helix</keyword>
<evidence type="ECO:0000256" key="7">
    <source>
        <dbReference type="ARBA" id="ARBA00023136"/>
    </source>
</evidence>
<keyword evidence="8 10" id="KW-0975">Bacterial flagellum</keyword>
<feature type="transmembrane region" description="Helical" evidence="10">
    <location>
        <begin position="125"/>
        <end position="147"/>
    </location>
</feature>
<dbReference type="OrthoDB" id="9807748at2"/>
<keyword evidence="7 10" id="KW-0472">Membrane</keyword>
<evidence type="ECO:0000313" key="11">
    <source>
        <dbReference type="EMBL" id="KPL71072.1"/>
    </source>
</evidence>
<gene>
    <name evidence="11" type="ORF">ADM99_12395</name>
</gene>
<dbReference type="InterPro" id="IPR006303">
    <property type="entry name" value="FliR"/>
</dbReference>
<dbReference type="PRINTS" id="PR00953">
    <property type="entry name" value="TYPE3IMRPROT"/>
</dbReference>
<accession>A0A0P6WQI7</accession>
<sequence>MIVSIAQTQLFFLALTRVLAILVQVPVFGSEIVPNQVKLGLGVILAMIVIPWNPLPENAAAIPWLAYAGLILRELIIGFLAGFAAALTFGAFQITGKLIDMSSGFGAGQVFNPAMSDAGGTIDQFFVLVVMLYFLVTNGHHIFLIGLQDTFKLLPLNQPLPEINPEALLTISSGLIMSGVQMALPVVGALFLTDLTLGLLAKVAPQVNVFFLGLPIKVWVGLFALSLLFGLLVPSLDRAFKNIGPRMLQILGA</sequence>
<dbReference type="RefSeq" id="WP_062422811.1">
    <property type="nucleotide sequence ID" value="NZ_BBYA01000011.1"/>
</dbReference>
<dbReference type="GO" id="GO:0005886">
    <property type="term" value="C:plasma membrane"/>
    <property type="evidence" value="ECO:0007669"/>
    <property type="project" value="UniProtKB-SubCell"/>
</dbReference>
<feature type="transmembrane region" description="Helical" evidence="10">
    <location>
        <begin position="168"/>
        <end position="192"/>
    </location>
</feature>
<keyword evidence="5 10" id="KW-0812">Transmembrane</keyword>
<dbReference type="AlphaFoldDB" id="A0A0P6WQI7"/>
<evidence type="ECO:0000256" key="9">
    <source>
        <dbReference type="NCBIfam" id="TIGR01400"/>
    </source>
</evidence>
<dbReference type="Proteomes" id="UP000050430">
    <property type="component" value="Unassembled WGS sequence"/>
</dbReference>
<reference evidence="11 12" key="1">
    <citation type="submission" date="2015-07" db="EMBL/GenBank/DDBJ databases">
        <title>Genome sequence of Leptolinea tardivitalis DSM 16556.</title>
        <authorList>
            <person name="Hemp J."/>
            <person name="Ward L.M."/>
            <person name="Pace L.A."/>
            <person name="Fischer W.W."/>
        </authorList>
    </citation>
    <scope>NUCLEOTIDE SEQUENCE [LARGE SCALE GENOMIC DNA]</scope>
    <source>
        <strain evidence="11 12">YMTK-2</strain>
    </source>
</reference>
<evidence type="ECO:0000256" key="1">
    <source>
        <dbReference type="ARBA" id="ARBA00002578"/>
    </source>
</evidence>
<keyword evidence="12" id="KW-1185">Reference proteome</keyword>
<dbReference type="EMBL" id="LGCK01000012">
    <property type="protein sequence ID" value="KPL71072.1"/>
    <property type="molecule type" value="Genomic_DNA"/>
</dbReference>
<dbReference type="InterPro" id="IPR002010">
    <property type="entry name" value="T3SS_IM_R"/>
</dbReference>
<proteinExistence type="inferred from homology"/>
<evidence type="ECO:0000256" key="2">
    <source>
        <dbReference type="ARBA" id="ARBA00009772"/>
    </source>
</evidence>